<name>A0ABQ2FC04_9MICO</name>
<dbReference type="Gene3D" id="3.10.129.10">
    <property type="entry name" value="Hotdog Thioesterase"/>
    <property type="match status" value="1"/>
</dbReference>
<dbReference type="InterPro" id="IPR016709">
    <property type="entry name" value="HadA-like"/>
</dbReference>
<dbReference type="Proteomes" id="UP000662111">
    <property type="component" value="Unassembled WGS sequence"/>
</dbReference>
<dbReference type="HAMAP" id="MF_00799">
    <property type="entry name" value="UPF0336"/>
    <property type="match status" value="1"/>
</dbReference>
<dbReference type="InterPro" id="IPR039569">
    <property type="entry name" value="FAS1-like_DH_region"/>
</dbReference>
<gene>
    <name evidence="3" type="ORF">GCM10011509_33300</name>
</gene>
<proteinExistence type="inferred from homology"/>
<keyword evidence="4" id="KW-1185">Reference proteome</keyword>
<reference evidence="4" key="1">
    <citation type="journal article" date="2019" name="Int. J. Syst. Evol. Microbiol.">
        <title>The Global Catalogue of Microorganisms (GCM) 10K type strain sequencing project: providing services to taxonomists for standard genome sequencing and annotation.</title>
        <authorList>
            <consortium name="The Broad Institute Genomics Platform"/>
            <consortium name="The Broad Institute Genome Sequencing Center for Infectious Disease"/>
            <person name="Wu L."/>
            <person name="Ma J."/>
        </authorList>
    </citation>
    <scope>NUCLEOTIDE SEQUENCE [LARGE SCALE GENOMIC DNA]</scope>
    <source>
        <strain evidence="4">CGMCC 1.5362</strain>
    </source>
</reference>
<dbReference type="PIRSF" id="PIRSF018072">
    <property type="entry name" value="UCP018072"/>
    <property type="match status" value="1"/>
</dbReference>
<evidence type="ECO:0000256" key="1">
    <source>
        <dbReference type="HAMAP-Rule" id="MF_00799"/>
    </source>
</evidence>
<dbReference type="CDD" id="cd03441">
    <property type="entry name" value="R_hydratase_like"/>
    <property type="match status" value="1"/>
</dbReference>
<evidence type="ECO:0000313" key="4">
    <source>
        <dbReference type="Proteomes" id="UP000662111"/>
    </source>
</evidence>
<comment type="caution">
    <text evidence="3">The sequence shown here is derived from an EMBL/GenBank/DDBJ whole genome shotgun (WGS) entry which is preliminary data.</text>
</comment>
<dbReference type="SUPFAM" id="SSF54637">
    <property type="entry name" value="Thioesterase/thiol ester dehydrase-isomerase"/>
    <property type="match status" value="1"/>
</dbReference>
<feature type="domain" description="FAS1-like dehydratase" evidence="2">
    <location>
        <begin position="41"/>
        <end position="169"/>
    </location>
</feature>
<protein>
    <recommendedName>
        <fullName evidence="1">UPF0336 protein GCM10011509_33300</fullName>
    </recommendedName>
</protein>
<organism evidence="3 4">
    <name type="scientific">Ornithinimicrobium pekingense</name>
    <dbReference type="NCBI Taxonomy" id="384677"/>
    <lineage>
        <taxon>Bacteria</taxon>
        <taxon>Bacillati</taxon>
        <taxon>Actinomycetota</taxon>
        <taxon>Actinomycetes</taxon>
        <taxon>Micrococcales</taxon>
        <taxon>Ornithinimicrobiaceae</taxon>
        <taxon>Ornithinimicrobium</taxon>
    </lineage>
</organism>
<dbReference type="InterPro" id="IPR029069">
    <property type="entry name" value="HotDog_dom_sf"/>
</dbReference>
<evidence type="ECO:0000259" key="2">
    <source>
        <dbReference type="Pfam" id="PF13452"/>
    </source>
</evidence>
<comment type="similarity">
    <text evidence="1">Belongs to the UPF0336 family.</text>
</comment>
<dbReference type="EMBL" id="BMLB01000008">
    <property type="protein sequence ID" value="GGK82108.1"/>
    <property type="molecule type" value="Genomic_DNA"/>
</dbReference>
<accession>A0ABQ2FC04</accession>
<dbReference type="Pfam" id="PF13452">
    <property type="entry name" value="FAS1_DH_region"/>
    <property type="match status" value="1"/>
</dbReference>
<evidence type="ECO:0000313" key="3">
    <source>
        <dbReference type="EMBL" id="GGK82108.1"/>
    </source>
</evidence>
<sequence length="180" mass="19007">MAAFVVVGVCRAPPGTRTVGRDGRTDPVRLARMALNPDYAGREYPPAGPFTVSREEITSFADAIGSTGEAHRDPQAAQALGYPDVVAPPTFAVRLAQQCEAQLVQDPAAGIDFSRVVHGEEGFTHHRPIVAGDVLTGVLHVDRVREAGGHGMVTTRVELADDDGQPVTTVTSTIVVRGES</sequence>